<dbReference type="InterPro" id="IPR052529">
    <property type="entry name" value="Bact_Transport_Assoc"/>
</dbReference>
<feature type="domain" description="DUF418" evidence="2">
    <location>
        <begin position="164"/>
        <end position="334"/>
    </location>
</feature>
<evidence type="ECO:0000313" key="3">
    <source>
        <dbReference type="EMBL" id="KMY31979.1"/>
    </source>
</evidence>
<dbReference type="EMBL" id="LFXJ01000005">
    <property type="protein sequence ID" value="KMY31979.1"/>
    <property type="molecule type" value="Genomic_DNA"/>
</dbReference>
<dbReference type="Proteomes" id="UP000037326">
    <property type="component" value="Unassembled WGS sequence"/>
</dbReference>
<dbReference type="RefSeq" id="WP_049664928.1">
    <property type="nucleotide sequence ID" value="NZ_LFXJ01000005.1"/>
</dbReference>
<feature type="transmembrane region" description="Helical" evidence="1">
    <location>
        <begin position="15"/>
        <end position="36"/>
    </location>
</feature>
<proteinExistence type="predicted"/>
<organism evidence="3 4">
    <name type="scientific">Lysinibacillus xylanilyticus</name>
    <dbReference type="NCBI Taxonomy" id="582475"/>
    <lineage>
        <taxon>Bacteria</taxon>
        <taxon>Bacillati</taxon>
        <taxon>Bacillota</taxon>
        <taxon>Bacilli</taxon>
        <taxon>Bacillales</taxon>
        <taxon>Bacillaceae</taxon>
        <taxon>Lysinibacillus</taxon>
    </lineage>
</organism>
<feature type="transmembrane region" description="Helical" evidence="1">
    <location>
        <begin position="297"/>
        <end position="318"/>
    </location>
</feature>
<feature type="transmembrane region" description="Helical" evidence="1">
    <location>
        <begin position="134"/>
        <end position="158"/>
    </location>
</feature>
<gene>
    <name evidence="3" type="ORF">ACZ11_07310</name>
</gene>
<accession>A0A0K9FBQ1</accession>
<evidence type="ECO:0000313" key="4">
    <source>
        <dbReference type="Proteomes" id="UP000037326"/>
    </source>
</evidence>
<evidence type="ECO:0000256" key="1">
    <source>
        <dbReference type="SAM" id="Phobius"/>
    </source>
</evidence>
<sequence length="350" mass="40309">MQPTELNKRIDTLDYLRGFALLGIILVNIPALMWINPPETSIDIAYNRFLTLFVEGKFFSIFSFLFGVGFYIFISRAMAKNNNANLLFIRRMIILLLIGLVHFYFQPGEALTVYAIFGLIALPFYKVRKEINVTIGLLLLAVTAYYGIKIAMPFPLILLGLAAGQYRIFEKINDNRKSIFIFTVIMFFISIGGLLYQWHYVPEAMANVDNMTKNEFTEHVTNIEKFSLIGLQFSPFVSAFYVGLLILLLQQPLFQVLLSPLKDYGRMALTNYLGQTALILLIGNAFHLIGNIRFIQSLWICIGIYIFQLLFSKVWLTFFKFGPLEWLWRMGTYWTVPSLLKTSTNSKERP</sequence>
<comment type="caution">
    <text evidence="3">The sequence shown here is derived from an EMBL/GenBank/DDBJ whole genome shotgun (WGS) entry which is preliminary data.</text>
</comment>
<reference evidence="4" key="1">
    <citation type="submission" date="2015-07" db="EMBL/GenBank/DDBJ databases">
        <authorList>
            <consortium name="Consortium for Microbial Forensics and Genomics (microFORGE)"/>
            <person name="Knight B.M."/>
            <person name="Roberts D.P."/>
            <person name="Lin D."/>
            <person name="Hari K."/>
            <person name="Fletcher J."/>
            <person name="Melcher U."/>
            <person name="Blagden T."/>
            <person name="Winegar R.A."/>
        </authorList>
    </citation>
    <scope>NUCLEOTIDE SEQUENCE [LARGE SCALE GENOMIC DNA]</scope>
    <source>
        <strain evidence="4">DSM 23493</strain>
    </source>
</reference>
<dbReference type="PANTHER" id="PTHR30590:SF3">
    <property type="entry name" value="HYPOTHETICAL MEMBRANE SPANNING PROTEIN"/>
    <property type="match status" value="1"/>
</dbReference>
<feature type="transmembrane region" description="Helical" evidence="1">
    <location>
        <begin position="86"/>
        <end position="105"/>
    </location>
</feature>
<evidence type="ECO:0000259" key="2">
    <source>
        <dbReference type="Pfam" id="PF04235"/>
    </source>
</evidence>
<dbReference type="Pfam" id="PF04235">
    <property type="entry name" value="DUF418"/>
    <property type="match status" value="1"/>
</dbReference>
<feature type="transmembrane region" description="Helical" evidence="1">
    <location>
        <begin position="178"/>
        <end position="196"/>
    </location>
</feature>
<dbReference type="GeneID" id="96598079"/>
<feature type="transmembrane region" description="Helical" evidence="1">
    <location>
        <begin position="269"/>
        <end position="290"/>
    </location>
</feature>
<dbReference type="PANTHER" id="PTHR30590">
    <property type="entry name" value="INNER MEMBRANE PROTEIN"/>
    <property type="match status" value="1"/>
</dbReference>
<keyword evidence="1" id="KW-0472">Membrane</keyword>
<dbReference type="PATRIC" id="fig|582475.4.peg.963"/>
<dbReference type="AlphaFoldDB" id="A0A0K9FBQ1"/>
<feature type="transmembrane region" description="Helical" evidence="1">
    <location>
        <begin position="111"/>
        <end position="127"/>
    </location>
</feature>
<dbReference type="OrthoDB" id="9807744at2"/>
<dbReference type="InterPro" id="IPR007349">
    <property type="entry name" value="DUF418"/>
</dbReference>
<feature type="transmembrane region" description="Helical" evidence="1">
    <location>
        <begin position="56"/>
        <end position="74"/>
    </location>
</feature>
<protein>
    <submittedName>
        <fullName evidence="3">Membrane protein</fullName>
    </submittedName>
</protein>
<keyword evidence="1" id="KW-1133">Transmembrane helix</keyword>
<feature type="transmembrane region" description="Helical" evidence="1">
    <location>
        <begin position="228"/>
        <end position="249"/>
    </location>
</feature>
<name>A0A0K9FBQ1_9BACI</name>
<keyword evidence="1" id="KW-0812">Transmembrane</keyword>